<evidence type="ECO:0000313" key="3">
    <source>
        <dbReference type="EMBL" id="PPQ63725.1"/>
    </source>
</evidence>
<comment type="similarity">
    <text evidence="1">Belongs to the helicase family.</text>
</comment>
<proteinExistence type="inferred from homology"/>
<evidence type="ECO:0000313" key="4">
    <source>
        <dbReference type="Proteomes" id="UP000284842"/>
    </source>
</evidence>
<evidence type="ECO:0000259" key="2">
    <source>
        <dbReference type="SMART" id="SM00382"/>
    </source>
</evidence>
<dbReference type="GO" id="GO:0043139">
    <property type="term" value="F:5'-3' DNA helicase activity"/>
    <property type="evidence" value="ECO:0007669"/>
    <property type="project" value="UniProtKB-EC"/>
</dbReference>
<dbReference type="AlphaFoldDB" id="A0A409VDC4"/>
<dbReference type="Gene3D" id="3.40.50.300">
    <property type="entry name" value="P-loop containing nucleotide triphosphate hydrolases"/>
    <property type="match status" value="1"/>
</dbReference>
<feature type="domain" description="AAA+ ATPase" evidence="2">
    <location>
        <begin position="32"/>
        <end position="183"/>
    </location>
</feature>
<keyword evidence="1" id="KW-0234">DNA repair</keyword>
<keyword evidence="4" id="KW-1185">Reference proteome</keyword>
<keyword evidence="1" id="KW-0233">DNA recombination</keyword>
<dbReference type="InterPro" id="IPR003593">
    <property type="entry name" value="AAA+_ATPase"/>
</dbReference>
<name>A0A409VDC4_9AGAR</name>
<dbReference type="InterPro" id="IPR027417">
    <property type="entry name" value="P-loop_NTPase"/>
</dbReference>
<dbReference type="GO" id="GO:0005524">
    <property type="term" value="F:ATP binding"/>
    <property type="evidence" value="ECO:0007669"/>
    <property type="project" value="UniProtKB-KW"/>
</dbReference>
<dbReference type="STRING" id="181874.A0A409VDC4"/>
<dbReference type="InParanoid" id="A0A409VDC4"/>
<accession>A0A409VDC4</accession>
<dbReference type="PANTHER" id="PTHR47642">
    <property type="entry name" value="ATP-DEPENDENT DNA HELICASE"/>
    <property type="match status" value="1"/>
</dbReference>
<dbReference type="InterPro" id="IPR051055">
    <property type="entry name" value="PIF1_helicase"/>
</dbReference>
<dbReference type="SUPFAM" id="SSF52540">
    <property type="entry name" value="P-loop containing nucleoside triphosphate hydrolases"/>
    <property type="match status" value="1"/>
</dbReference>
<dbReference type="EMBL" id="NHTK01006113">
    <property type="protein sequence ID" value="PPQ63725.1"/>
    <property type="molecule type" value="Genomic_DNA"/>
</dbReference>
<dbReference type="Pfam" id="PF05970">
    <property type="entry name" value="PIF1"/>
    <property type="match status" value="1"/>
</dbReference>
<dbReference type="GO" id="GO:0006281">
    <property type="term" value="P:DNA repair"/>
    <property type="evidence" value="ECO:0007669"/>
    <property type="project" value="UniProtKB-KW"/>
</dbReference>
<protein>
    <recommendedName>
        <fullName evidence="1">ATP-dependent DNA helicase</fullName>
        <ecNumber evidence="1">5.6.2.3</ecNumber>
    </recommendedName>
</protein>
<gene>
    <name evidence="3" type="ORF">CVT24_004305</name>
</gene>
<reference evidence="3 4" key="1">
    <citation type="journal article" date="2018" name="Evol. Lett.">
        <title>Horizontal gene cluster transfer increased hallucinogenic mushroom diversity.</title>
        <authorList>
            <person name="Reynolds H.T."/>
            <person name="Vijayakumar V."/>
            <person name="Gluck-Thaler E."/>
            <person name="Korotkin H.B."/>
            <person name="Matheny P.B."/>
            <person name="Slot J.C."/>
        </authorList>
    </citation>
    <scope>NUCLEOTIDE SEQUENCE [LARGE SCALE GENOMIC DNA]</scope>
    <source>
        <strain evidence="3 4">2629</strain>
    </source>
</reference>
<comment type="caution">
    <text evidence="3">The sequence shown here is derived from an EMBL/GenBank/DDBJ whole genome shotgun (WGS) entry which is preliminary data.</text>
</comment>
<dbReference type="GO" id="GO:0006310">
    <property type="term" value="P:DNA recombination"/>
    <property type="evidence" value="ECO:0007669"/>
    <property type="project" value="UniProtKB-KW"/>
</dbReference>
<dbReference type="GO" id="GO:0016887">
    <property type="term" value="F:ATP hydrolysis activity"/>
    <property type="evidence" value="ECO:0007669"/>
    <property type="project" value="RHEA"/>
</dbReference>
<sequence>MSAIASQNGRPVADENINLSEEQIKVLRIVRSGQNTFFTGPAGTGKSVLLREIIKDLRERMRPSEFAVTASTGMAGLNVGGKTLHSFAAVGLGKDDVENLVDRMKEFSKTKWRRTKVLVIDESQFPVKSEVEKCNKKKLSTLAGPQHTYMSMDSVGYDVFGEPIESENAHSLLDRLIAVPFLSLKVGAQVMLIQNCVLNMGEENEIWMVNGSLAYVAISRVTSTDGLELTNFHPSKIKAHPRVVSWNIAWSSTFGGGDLSDDSDLDDI</sequence>
<keyword evidence="1" id="KW-0347">Helicase</keyword>
<keyword evidence="1" id="KW-0227">DNA damage</keyword>
<comment type="catalytic activity">
    <reaction evidence="1">
        <text>ATP + H2O = ADP + phosphate + H(+)</text>
        <dbReference type="Rhea" id="RHEA:13065"/>
        <dbReference type="ChEBI" id="CHEBI:15377"/>
        <dbReference type="ChEBI" id="CHEBI:15378"/>
        <dbReference type="ChEBI" id="CHEBI:30616"/>
        <dbReference type="ChEBI" id="CHEBI:43474"/>
        <dbReference type="ChEBI" id="CHEBI:456216"/>
        <dbReference type="EC" id="5.6.2.3"/>
    </reaction>
</comment>
<dbReference type="OrthoDB" id="432234at2759"/>
<keyword evidence="1" id="KW-0547">Nucleotide-binding</keyword>
<dbReference type="PANTHER" id="PTHR47642:SF5">
    <property type="entry name" value="ATP-DEPENDENT DNA HELICASE"/>
    <property type="match status" value="1"/>
</dbReference>
<dbReference type="InterPro" id="IPR010285">
    <property type="entry name" value="DNA_helicase_pif1-like_DEAD"/>
</dbReference>
<dbReference type="Proteomes" id="UP000284842">
    <property type="component" value="Unassembled WGS sequence"/>
</dbReference>
<dbReference type="EC" id="5.6.2.3" evidence="1"/>
<dbReference type="GO" id="GO:0000723">
    <property type="term" value="P:telomere maintenance"/>
    <property type="evidence" value="ECO:0007669"/>
    <property type="project" value="InterPro"/>
</dbReference>
<organism evidence="3 4">
    <name type="scientific">Panaeolus cyanescens</name>
    <dbReference type="NCBI Taxonomy" id="181874"/>
    <lineage>
        <taxon>Eukaryota</taxon>
        <taxon>Fungi</taxon>
        <taxon>Dikarya</taxon>
        <taxon>Basidiomycota</taxon>
        <taxon>Agaricomycotina</taxon>
        <taxon>Agaricomycetes</taxon>
        <taxon>Agaricomycetidae</taxon>
        <taxon>Agaricales</taxon>
        <taxon>Agaricineae</taxon>
        <taxon>Galeropsidaceae</taxon>
        <taxon>Panaeolus</taxon>
    </lineage>
</organism>
<keyword evidence="1" id="KW-0067">ATP-binding</keyword>
<dbReference type="SMART" id="SM00382">
    <property type="entry name" value="AAA"/>
    <property type="match status" value="1"/>
</dbReference>
<comment type="cofactor">
    <cofactor evidence="1">
        <name>Mg(2+)</name>
        <dbReference type="ChEBI" id="CHEBI:18420"/>
    </cofactor>
</comment>
<keyword evidence="1" id="KW-0378">Hydrolase</keyword>
<evidence type="ECO:0000256" key="1">
    <source>
        <dbReference type="RuleBase" id="RU363044"/>
    </source>
</evidence>